<gene>
    <name evidence="2" type="ORF">DWW57_04305</name>
</gene>
<evidence type="ECO:0000256" key="1">
    <source>
        <dbReference type="SAM" id="SignalP"/>
    </source>
</evidence>
<dbReference type="RefSeq" id="WP_118160055.1">
    <property type="nucleotide sequence ID" value="NZ_JBCOLM010000012.1"/>
</dbReference>
<name>A0A412TV33_9BACT</name>
<sequence length="509" mass="58721">MKKIIYIFLFIPLMINLAACYDDMGNYDYTDLPDIDIKIQDTVYATQFKTLELTADVDLNDAPESDYEFNWRIWSNDIGGVWEQKEIGNSRNLTYEVAEVPGSYTLVLTVTNKKTEVQTYKQIYLAVQGSITEGWMVLQEREGKTDFDLIMSPYFSNRVENDEILHNVYETVNGEALTGRGVVIGSYFCIGRYQNVIVLTDKGGARLSAITMQKTFDMSTLVLDLSSWKPENYIFWHYYWSPGRFGYDAIVSNGRFYEYSAISSTGFTTYTEPILKDGLTYKASPYAPKWFDYYQGILYDEIGGRFLGIEENTWILKELAVATAPQPFDWGNMHASLRYMETGYNNYEYGLFEDWDTKKMTLCVFNFDTKPNIGVGKYLADNCPELEKAKYFAVGSLGPVFLYATDRDIYRYDYNGANTGEKLYTLAQTDEKITGMKIFKPCIDRFITNHPYNNKVLILSTYNESKKEGKIYMYYINEVNGMIDIASEKVFEGFGEILDMEYNYPKYGA</sequence>
<protein>
    <recommendedName>
        <fullName evidence="4">PKD domain containing protein</fullName>
    </recommendedName>
</protein>
<comment type="caution">
    <text evidence="2">The sequence shown here is derived from an EMBL/GenBank/DDBJ whole genome shotgun (WGS) entry which is preliminary data.</text>
</comment>
<proteinExistence type="predicted"/>
<evidence type="ECO:0000313" key="2">
    <source>
        <dbReference type="EMBL" id="RGU57724.1"/>
    </source>
</evidence>
<dbReference type="Proteomes" id="UP000284243">
    <property type="component" value="Unassembled WGS sequence"/>
</dbReference>
<organism evidence="2 3">
    <name type="scientific">Odoribacter splanchnicus</name>
    <dbReference type="NCBI Taxonomy" id="28118"/>
    <lineage>
        <taxon>Bacteria</taxon>
        <taxon>Pseudomonadati</taxon>
        <taxon>Bacteroidota</taxon>
        <taxon>Bacteroidia</taxon>
        <taxon>Bacteroidales</taxon>
        <taxon>Odoribacteraceae</taxon>
        <taxon>Odoribacter</taxon>
    </lineage>
</organism>
<feature type="signal peptide" evidence="1">
    <location>
        <begin position="1"/>
        <end position="18"/>
    </location>
</feature>
<dbReference type="Pfam" id="PF16407">
    <property type="entry name" value="PKD_2"/>
    <property type="match status" value="1"/>
</dbReference>
<evidence type="ECO:0000313" key="3">
    <source>
        <dbReference type="Proteomes" id="UP000284243"/>
    </source>
</evidence>
<dbReference type="EMBL" id="QRYC01000004">
    <property type="protein sequence ID" value="RGU57724.1"/>
    <property type="molecule type" value="Genomic_DNA"/>
</dbReference>
<evidence type="ECO:0008006" key="4">
    <source>
        <dbReference type="Google" id="ProtNLM"/>
    </source>
</evidence>
<dbReference type="InterPro" id="IPR032183">
    <property type="entry name" value="PKD-like"/>
</dbReference>
<reference evidence="2 3" key="1">
    <citation type="submission" date="2018-08" db="EMBL/GenBank/DDBJ databases">
        <title>A genome reference for cultivated species of the human gut microbiota.</title>
        <authorList>
            <person name="Zou Y."/>
            <person name="Xue W."/>
            <person name="Luo G."/>
        </authorList>
    </citation>
    <scope>NUCLEOTIDE SEQUENCE [LARGE SCALE GENOMIC DNA]</scope>
    <source>
        <strain evidence="2 3">AF16-14</strain>
    </source>
</reference>
<dbReference type="AlphaFoldDB" id="A0A412TV33"/>
<keyword evidence="1" id="KW-0732">Signal</keyword>
<accession>A0A412TV33</accession>
<feature type="chain" id="PRO_5018981645" description="PKD domain containing protein" evidence="1">
    <location>
        <begin position="19"/>
        <end position="509"/>
    </location>
</feature>